<gene>
    <name evidence="3" type="ORF">HNR39_004170</name>
</gene>
<feature type="compositionally biased region" description="Low complexity" evidence="1">
    <location>
        <begin position="33"/>
        <end position="43"/>
    </location>
</feature>
<feature type="chain" id="PRO_5032510059" description="Lipoprotein SmpA/OmlA domain-containing protein" evidence="2">
    <location>
        <begin position="23"/>
        <end position="145"/>
    </location>
</feature>
<dbReference type="Proteomes" id="UP000571084">
    <property type="component" value="Unassembled WGS sequence"/>
</dbReference>
<proteinExistence type="predicted"/>
<keyword evidence="4" id="KW-1185">Reference proteome</keyword>
<reference evidence="3 4" key="1">
    <citation type="submission" date="2020-08" db="EMBL/GenBank/DDBJ databases">
        <title>Genomic Encyclopedia of Type Strains, Phase IV (KMG-IV): sequencing the most valuable type-strain genomes for metagenomic binning, comparative biology and taxonomic classification.</title>
        <authorList>
            <person name="Goeker M."/>
        </authorList>
    </citation>
    <scope>NUCLEOTIDE SEQUENCE [LARGE SCALE GENOMIC DNA]</scope>
    <source>
        <strain evidence="3 4">DSM 23240</strain>
    </source>
</reference>
<dbReference type="PROSITE" id="PS51257">
    <property type="entry name" value="PROKAR_LIPOPROTEIN"/>
    <property type="match status" value="1"/>
</dbReference>
<evidence type="ECO:0000256" key="1">
    <source>
        <dbReference type="SAM" id="MobiDB-lite"/>
    </source>
</evidence>
<evidence type="ECO:0000313" key="4">
    <source>
        <dbReference type="Proteomes" id="UP000571084"/>
    </source>
</evidence>
<dbReference type="RefSeq" id="WP_221313870.1">
    <property type="nucleotide sequence ID" value="NZ_JAAOZT010000014.1"/>
</dbReference>
<dbReference type="AlphaFoldDB" id="A0A840RZM0"/>
<feature type="region of interest" description="Disordered" evidence="1">
    <location>
        <begin position="28"/>
        <end position="55"/>
    </location>
</feature>
<name>A0A840RZM0_9BURK</name>
<organism evidence="3 4">
    <name type="scientific">Glaciimonas immobilis</name>
    <dbReference type="NCBI Taxonomy" id="728004"/>
    <lineage>
        <taxon>Bacteria</taxon>
        <taxon>Pseudomonadati</taxon>
        <taxon>Pseudomonadota</taxon>
        <taxon>Betaproteobacteria</taxon>
        <taxon>Burkholderiales</taxon>
        <taxon>Oxalobacteraceae</taxon>
        <taxon>Glaciimonas</taxon>
    </lineage>
</organism>
<sequence length="145" mass="15663">MHKKIILISAAIAISGCASHNAIDQMTPPFATSESVSKSGSKSSPDKKDAEVIGTPSADSKFARIKPGMSMRAVSALIGAPDDLLRHETGKRWIPFYFGNDVQRMQVLYKNEGCLTYTGGNVFGGGSNELIRIEVDKKGVCWDQN</sequence>
<protein>
    <recommendedName>
        <fullName evidence="5">Lipoprotein SmpA/OmlA domain-containing protein</fullName>
    </recommendedName>
</protein>
<evidence type="ECO:0008006" key="5">
    <source>
        <dbReference type="Google" id="ProtNLM"/>
    </source>
</evidence>
<evidence type="ECO:0000256" key="2">
    <source>
        <dbReference type="SAM" id="SignalP"/>
    </source>
</evidence>
<keyword evidence="2" id="KW-0732">Signal</keyword>
<comment type="caution">
    <text evidence="3">The sequence shown here is derived from an EMBL/GenBank/DDBJ whole genome shotgun (WGS) entry which is preliminary data.</text>
</comment>
<evidence type="ECO:0000313" key="3">
    <source>
        <dbReference type="EMBL" id="MBB5202306.1"/>
    </source>
</evidence>
<feature type="signal peptide" evidence="2">
    <location>
        <begin position="1"/>
        <end position="22"/>
    </location>
</feature>
<dbReference type="EMBL" id="JACHHQ010000013">
    <property type="protein sequence ID" value="MBB5202306.1"/>
    <property type="molecule type" value="Genomic_DNA"/>
</dbReference>
<accession>A0A840RZM0</accession>